<name>A0A183CUX0_9BILA</name>
<dbReference type="OrthoDB" id="5838752at2759"/>
<dbReference type="WBParaSite" id="GPUH_0000026001-mRNA-1">
    <property type="protein sequence ID" value="GPUH_0000026001-mRNA-1"/>
    <property type="gene ID" value="GPUH_0000026001"/>
</dbReference>
<dbReference type="AlphaFoldDB" id="A0A183CUX0"/>
<proteinExistence type="predicted"/>
<protein>
    <submittedName>
        <fullName evidence="3">DDE_Tnp_1_7 domain-containing protein</fullName>
    </submittedName>
</protein>
<sequence length="114" mass="13131">MPDIFVLNNSYQGAEGVDDDSNGIKNDSDLKSTEEAIKFEETDEKNSSKHDMLLLKEDGQATYVVSYPPAKYRFNREMLDKPLCDQYTMECIDVRFLLILSICTVIWHIEVENT</sequence>
<evidence type="ECO:0000313" key="1">
    <source>
        <dbReference type="EMBL" id="VDK27709.1"/>
    </source>
</evidence>
<dbReference type="Proteomes" id="UP000271098">
    <property type="component" value="Unassembled WGS sequence"/>
</dbReference>
<gene>
    <name evidence="1" type="ORF">GPUH_LOCUS261</name>
</gene>
<reference evidence="3" key="1">
    <citation type="submission" date="2016-06" db="UniProtKB">
        <authorList>
            <consortium name="WormBaseParasite"/>
        </authorList>
    </citation>
    <scope>IDENTIFICATION</scope>
</reference>
<keyword evidence="2" id="KW-1185">Reference proteome</keyword>
<reference evidence="1 2" key="2">
    <citation type="submission" date="2018-11" db="EMBL/GenBank/DDBJ databases">
        <authorList>
            <consortium name="Pathogen Informatics"/>
        </authorList>
    </citation>
    <scope>NUCLEOTIDE SEQUENCE [LARGE SCALE GENOMIC DNA]</scope>
</reference>
<evidence type="ECO:0000313" key="2">
    <source>
        <dbReference type="Proteomes" id="UP000271098"/>
    </source>
</evidence>
<evidence type="ECO:0000313" key="3">
    <source>
        <dbReference type="WBParaSite" id="GPUH_0000026001-mRNA-1"/>
    </source>
</evidence>
<organism evidence="3">
    <name type="scientific">Gongylonema pulchrum</name>
    <dbReference type="NCBI Taxonomy" id="637853"/>
    <lineage>
        <taxon>Eukaryota</taxon>
        <taxon>Metazoa</taxon>
        <taxon>Ecdysozoa</taxon>
        <taxon>Nematoda</taxon>
        <taxon>Chromadorea</taxon>
        <taxon>Rhabditida</taxon>
        <taxon>Spirurina</taxon>
        <taxon>Spiruromorpha</taxon>
        <taxon>Spiruroidea</taxon>
        <taxon>Gongylonematidae</taxon>
        <taxon>Gongylonema</taxon>
    </lineage>
</organism>
<dbReference type="EMBL" id="UYRT01000200">
    <property type="protein sequence ID" value="VDK27709.1"/>
    <property type="molecule type" value="Genomic_DNA"/>
</dbReference>
<accession>A0A183CUX0</accession>